<dbReference type="AlphaFoldDB" id="A0A7R8CEH0"/>
<gene>
    <name evidence="1" type="ORF">LSAA_2450</name>
</gene>
<reference evidence="1" key="1">
    <citation type="submission" date="2021-02" db="EMBL/GenBank/DDBJ databases">
        <authorList>
            <person name="Bekaert M."/>
        </authorList>
    </citation>
    <scope>NUCLEOTIDE SEQUENCE</scope>
    <source>
        <strain evidence="1">IoA-00</strain>
    </source>
</reference>
<keyword evidence="2" id="KW-1185">Reference proteome</keyword>
<organism evidence="1 2">
    <name type="scientific">Lepeophtheirus salmonis</name>
    <name type="common">Salmon louse</name>
    <name type="synonym">Caligus salmonis</name>
    <dbReference type="NCBI Taxonomy" id="72036"/>
    <lineage>
        <taxon>Eukaryota</taxon>
        <taxon>Metazoa</taxon>
        <taxon>Ecdysozoa</taxon>
        <taxon>Arthropoda</taxon>
        <taxon>Crustacea</taxon>
        <taxon>Multicrustacea</taxon>
        <taxon>Hexanauplia</taxon>
        <taxon>Copepoda</taxon>
        <taxon>Siphonostomatoida</taxon>
        <taxon>Caligidae</taxon>
        <taxon>Lepeophtheirus</taxon>
    </lineage>
</organism>
<dbReference type="EMBL" id="HG994589">
    <property type="protein sequence ID" value="CAF2795925.1"/>
    <property type="molecule type" value="Genomic_DNA"/>
</dbReference>
<protein>
    <submittedName>
        <fullName evidence="1">(salmon louse) hypothetical protein</fullName>
    </submittedName>
</protein>
<dbReference type="Proteomes" id="UP000675881">
    <property type="component" value="Chromosome 10"/>
</dbReference>
<name>A0A7R8CEH0_LEPSM</name>
<evidence type="ECO:0000313" key="2">
    <source>
        <dbReference type="Proteomes" id="UP000675881"/>
    </source>
</evidence>
<evidence type="ECO:0000313" key="1">
    <source>
        <dbReference type="EMBL" id="CAF2795925.1"/>
    </source>
</evidence>
<proteinExistence type="predicted"/>
<sequence length="123" mass="13824">MLSADPSYGKRTIASTLQVQIRAVQQLRQQLKTLRRVTSPKSHKLGFRRGGFSLSNSLPPTESVGLRRVVMRREHQLSYFLHHQTPPYAEYSSSSHCHLLEKVCSGFQSCIDAVIEAEGGNIE</sequence>
<accession>A0A7R8CEH0</accession>